<proteinExistence type="predicted"/>
<gene>
    <name evidence="2" type="ORF">DXG03_005592</name>
</gene>
<evidence type="ECO:0000313" key="3">
    <source>
        <dbReference type="Proteomes" id="UP000775547"/>
    </source>
</evidence>
<dbReference type="EMBL" id="JABCKV010000347">
    <property type="protein sequence ID" value="KAG5641269.1"/>
    <property type="molecule type" value="Genomic_DNA"/>
</dbReference>
<keyword evidence="3" id="KW-1185">Reference proteome</keyword>
<comment type="caution">
    <text evidence="2">The sequence shown here is derived from an EMBL/GenBank/DDBJ whole genome shotgun (WGS) entry which is preliminary data.</text>
</comment>
<name>A0A9P7G1V9_9AGAR</name>
<reference evidence="2" key="1">
    <citation type="submission" date="2020-07" db="EMBL/GenBank/DDBJ databases">
        <authorList>
            <person name="Nieuwenhuis M."/>
            <person name="Van De Peppel L.J.J."/>
        </authorList>
    </citation>
    <scope>NUCLEOTIDE SEQUENCE</scope>
    <source>
        <strain evidence="2">AP01</strain>
        <tissue evidence="2">Mycelium</tissue>
    </source>
</reference>
<dbReference type="AlphaFoldDB" id="A0A9P7G1V9"/>
<evidence type="ECO:0000313" key="2">
    <source>
        <dbReference type="EMBL" id="KAG5641269.1"/>
    </source>
</evidence>
<feature type="compositionally biased region" description="Polar residues" evidence="1">
    <location>
        <begin position="103"/>
        <end position="121"/>
    </location>
</feature>
<sequence>MPRSRTSKRYRITITSVYILFSIKRAMQILDLKGTPKAQQNSLLDDFLTITSTKTDLDSTSFLSSLDMEPPGPGQLGGSLVSPGGSRVSLPLAVNGEGIFATMTSPASTGPTMSGPSSNVGPQGGDRERREVFSDFRRFVSFGLRKDSMAP</sequence>
<dbReference type="Proteomes" id="UP000775547">
    <property type="component" value="Unassembled WGS sequence"/>
</dbReference>
<protein>
    <submittedName>
        <fullName evidence="2">Uncharacterized protein</fullName>
    </submittedName>
</protein>
<feature type="region of interest" description="Disordered" evidence="1">
    <location>
        <begin position="103"/>
        <end position="130"/>
    </location>
</feature>
<reference evidence="2" key="2">
    <citation type="submission" date="2021-10" db="EMBL/GenBank/DDBJ databases">
        <title>Phylogenomics reveals ancestral predisposition of the termite-cultivated fungus Termitomyces towards a domesticated lifestyle.</title>
        <authorList>
            <person name="Auxier B."/>
            <person name="Grum-Grzhimaylo A."/>
            <person name="Cardenas M.E."/>
            <person name="Lodge J.D."/>
            <person name="Laessoe T."/>
            <person name="Pedersen O."/>
            <person name="Smith M.E."/>
            <person name="Kuyper T.W."/>
            <person name="Franco-Molano E.A."/>
            <person name="Baroni T.J."/>
            <person name="Aanen D.K."/>
        </authorList>
    </citation>
    <scope>NUCLEOTIDE SEQUENCE</scope>
    <source>
        <strain evidence="2">AP01</strain>
        <tissue evidence="2">Mycelium</tissue>
    </source>
</reference>
<accession>A0A9P7G1V9</accession>
<organism evidence="2 3">
    <name type="scientific">Asterophora parasitica</name>
    <dbReference type="NCBI Taxonomy" id="117018"/>
    <lineage>
        <taxon>Eukaryota</taxon>
        <taxon>Fungi</taxon>
        <taxon>Dikarya</taxon>
        <taxon>Basidiomycota</taxon>
        <taxon>Agaricomycotina</taxon>
        <taxon>Agaricomycetes</taxon>
        <taxon>Agaricomycetidae</taxon>
        <taxon>Agaricales</taxon>
        <taxon>Tricholomatineae</taxon>
        <taxon>Lyophyllaceae</taxon>
        <taxon>Asterophora</taxon>
    </lineage>
</organism>
<dbReference type="OrthoDB" id="10261632at2759"/>
<evidence type="ECO:0000256" key="1">
    <source>
        <dbReference type="SAM" id="MobiDB-lite"/>
    </source>
</evidence>